<proteinExistence type="predicted"/>
<dbReference type="AlphaFoldDB" id="A0A9N7VPT8"/>
<reference evidence="2" key="1">
    <citation type="submission" date="2020-03" db="EMBL/GenBank/DDBJ databases">
        <authorList>
            <person name="Weist P."/>
        </authorList>
    </citation>
    <scope>NUCLEOTIDE SEQUENCE</scope>
</reference>
<dbReference type="Proteomes" id="UP001153269">
    <property type="component" value="Unassembled WGS sequence"/>
</dbReference>
<name>A0A9N7VPT8_PLEPL</name>
<accession>A0A9N7VPT8</accession>
<evidence type="ECO:0000313" key="2">
    <source>
        <dbReference type="EMBL" id="CAB1453098.1"/>
    </source>
</evidence>
<comment type="caution">
    <text evidence="2">The sequence shown here is derived from an EMBL/GenBank/DDBJ whole genome shotgun (WGS) entry which is preliminary data.</text>
</comment>
<protein>
    <submittedName>
        <fullName evidence="2">Uncharacterized protein</fullName>
    </submittedName>
</protein>
<keyword evidence="3" id="KW-1185">Reference proteome</keyword>
<evidence type="ECO:0000256" key="1">
    <source>
        <dbReference type="SAM" id="MobiDB-lite"/>
    </source>
</evidence>
<organism evidence="2 3">
    <name type="scientific">Pleuronectes platessa</name>
    <name type="common">European plaice</name>
    <dbReference type="NCBI Taxonomy" id="8262"/>
    <lineage>
        <taxon>Eukaryota</taxon>
        <taxon>Metazoa</taxon>
        <taxon>Chordata</taxon>
        <taxon>Craniata</taxon>
        <taxon>Vertebrata</taxon>
        <taxon>Euteleostomi</taxon>
        <taxon>Actinopterygii</taxon>
        <taxon>Neopterygii</taxon>
        <taxon>Teleostei</taxon>
        <taxon>Neoteleostei</taxon>
        <taxon>Acanthomorphata</taxon>
        <taxon>Carangaria</taxon>
        <taxon>Pleuronectiformes</taxon>
        <taxon>Pleuronectoidei</taxon>
        <taxon>Pleuronectidae</taxon>
        <taxon>Pleuronectes</taxon>
    </lineage>
</organism>
<feature type="region of interest" description="Disordered" evidence="1">
    <location>
        <begin position="1"/>
        <end position="21"/>
    </location>
</feature>
<dbReference type="EMBL" id="CADEAL010004157">
    <property type="protein sequence ID" value="CAB1453098.1"/>
    <property type="molecule type" value="Genomic_DNA"/>
</dbReference>
<evidence type="ECO:0000313" key="3">
    <source>
        <dbReference type="Proteomes" id="UP001153269"/>
    </source>
</evidence>
<gene>
    <name evidence="2" type="ORF">PLEPLA_LOCUS40848</name>
</gene>
<sequence length="82" mass="8835">MRLQPGTLAPTSTRDPDSLLRGAVGGAEAEDVHGSGTNIWSFVKRLVRILTSSSHPPPCCSAAWPRHNPPLFFNTSPRGINE</sequence>